<dbReference type="Proteomes" id="UP000710849">
    <property type="component" value="Unassembled WGS sequence"/>
</dbReference>
<dbReference type="RefSeq" id="XP_038734061.1">
    <property type="nucleotide sequence ID" value="XM_038874617.1"/>
</dbReference>
<dbReference type="GeneID" id="62147694"/>
<gene>
    <name evidence="1" type="ORF">EAE97_004105</name>
</gene>
<accession>A0A9P5ISA6</accession>
<protein>
    <submittedName>
        <fullName evidence="1">Uncharacterized protein</fullName>
    </submittedName>
</protein>
<name>A0A9P5ISA6_9HELO</name>
<comment type="caution">
    <text evidence="1">The sequence shown here is derived from an EMBL/GenBank/DDBJ whole genome shotgun (WGS) entry which is preliminary data.</text>
</comment>
<organism evidence="1 2">
    <name type="scientific">Botrytis byssoidea</name>
    <dbReference type="NCBI Taxonomy" id="139641"/>
    <lineage>
        <taxon>Eukaryota</taxon>
        <taxon>Fungi</taxon>
        <taxon>Dikarya</taxon>
        <taxon>Ascomycota</taxon>
        <taxon>Pezizomycotina</taxon>
        <taxon>Leotiomycetes</taxon>
        <taxon>Helotiales</taxon>
        <taxon>Sclerotiniaceae</taxon>
        <taxon>Botrytis</taxon>
    </lineage>
</organism>
<evidence type="ECO:0000313" key="2">
    <source>
        <dbReference type="Proteomes" id="UP000710849"/>
    </source>
</evidence>
<evidence type="ECO:0000313" key="1">
    <source>
        <dbReference type="EMBL" id="KAF7946856.1"/>
    </source>
</evidence>
<sequence>MSERLGYKFVLTNPDELEHCLLCNRIFCARHKAVENNTVCQIDHRSYYRTHQEFHDTGTIFRNMEHRNIEMDPSKAGLNREAKSIMEVEAMRQRREGEEGRI</sequence>
<dbReference type="AlphaFoldDB" id="A0A9P5ISA6"/>
<dbReference type="EMBL" id="RCSW01000007">
    <property type="protein sequence ID" value="KAF7946856.1"/>
    <property type="molecule type" value="Genomic_DNA"/>
</dbReference>
<reference evidence="1 2" key="1">
    <citation type="journal article" date="2020" name="Genome Biol. Evol.">
        <title>Comparative genomics of Sclerotiniaceae.</title>
        <authorList>
            <person name="Valero Jimenez C.A."/>
            <person name="Steentjes M."/>
            <person name="Scholten O.E."/>
            <person name="Van Kan J.A.L."/>
        </authorList>
    </citation>
    <scope>NUCLEOTIDE SEQUENCE [LARGE SCALE GENOMIC DNA]</scope>
    <source>
        <strain evidence="1 2">MUCL 94</strain>
    </source>
</reference>
<proteinExistence type="predicted"/>
<keyword evidence="2" id="KW-1185">Reference proteome</keyword>